<protein>
    <submittedName>
        <fullName evidence="1">Uncharacterized protein</fullName>
    </submittedName>
</protein>
<dbReference type="Proteomes" id="UP000325902">
    <property type="component" value="Unassembled WGS sequence"/>
</dbReference>
<name>A0A5N5D6Y7_9PEZI</name>
<organism evidence="1 2">
    <name type="scientific">Lasiodiplodia theobromae</name>
    <dbReference type="NCBI Taxonomy" id="45133"/>
    <lineage>
        <taxon>Eukaryota</taxon>
        <taxon>Fungi</taxon>
        <taxon>Dikarya</taxon>
        <taxon>Ascomycota</taxon>
        <taxon>Pezizomycotina</taxon>
        <taxon>Dothideomycetes</taxon>
        <taxon>Dothideomycetes incertae sedis</taxon>
        <taxon>Botryosphaeriales</taxon>
        <taxon>Botryosphaeriaceae</taxon>
        <taxon>Lasiodiplodia</taxon>
    </lineage>
</organism>
<comment type="caution">
    <text evidence="1">The sequence shown here is derived from an EMBL/GenBank/DDBJ whole genome shotgun (WGS) entry which is preliminary data.</text>
</comment>
<evidence type="ECO:0000313" key="1">
    <source>
        <dbReference type="EMBL" id="KAB2573345.1"/>
    </source>
</evidence>
<feature type="non-terminal residue" evidence="1">
    <location>
        <position position="296"/>
    </location>
</feature>
<accession>A0A5N5D6Y7</accession>
<gene>
    <name evidence="1" type="ORF">DBV05_g8045</name>
</gene>
<dbReference type="EMBL" id="VCHE01000061">
    <property type="protein sequence ID" value="KAB2573345.1"/>
    <property type="molecule type" value="Genomic_DNA"/>
</dbReference>
<reference evidence="1 2" key="1">
    <citation type="journal article" date="2019" name="Sci. Rep.">
        <title>A multi-omics analysis of the grapevine pathogen Lasiodiplodia theobromae reveals that temperature affects the expression of virulence- and pathogenicity-related genes.</title>
        <authorList>
            <person name="Felix C."/>
            <person name="Meneses R."/>
            <person name="Goncalves M.F.M."/>
            <person name="Tilleman L."/>
            <person name="Duarte A.S."/>
            <person name="Jorrin-Novo J.V."/>
            <person name="Van de Peer Y."/>
            <person name="Deforce D."/>
            <person name="Van Nieuwerburgh F."/>
            <person name="Esteves A.C."/>
            <person name="Alves A."/>
        </authorList>
    </citation>
    <scope>NUCLEOTIDE SEQUENCE [LARGE SCALE GENOMIC DNA]</scope>
    <source>
        <strain evidence="1 2">LA-SOL3</strain>
    </source>
</reference>
<evidence type="ECO:0000313" key="2">
    <source>
        <dbReference type="Proteomes" id="UP000325902"/>
    </source>
</evidence>
<dbReference type="AlphaFoldDB" id="A0A5N5D6Y7"/>
<sequence length="296" mass="34902">MEIPKRITFIDVRDKKYVLPVKLIAKNKLESFLEHAPPREKDSTSDDAIVKFPDPPDTVEVMVQVLQHGKFNNFPHWEDRRAILGNLLDVVRVGEKYHVYEMVIRAVDMFDDTVKLYKDLFPKMRYKYADLADTVGALYRPDLPEGWDEMTSGELSFSRRAPRPDSFMPSYIPLLKRYAVRFAADNYLDIAYDCPDLFGKNVIMYPDGLHPFHKDVKKAMKRQKDIRIKWKNKKVKMDEKSWSDFFADERYVTLVDPENDKRYLLTRKDVLEQSKFLYECAPTEAWSKEICGEENH</sequence>
<keyword evidence="2" id="KW-1185">Reference proteome</keyword>
<proteinExistence type="predicted"/>